<evidence type="ECO:0000259" key="6">
    <source>
        <dbReference type="PROSITE" id="PS50850"/>
    </source>
</evidence>
<keyword evidence="3 5" id="KW-1133">Transmembrane helix</keyword>
<feature type="transmembrane region" description="Helical" evidence="5">
    <location>
        <begin position="405"/>
        <end position="425"/>
    </location>
</feature>
<feature type="transmembrane region" description="Helical" evidence="5">
    <location>
        <begin position="369"/>
        <end position="393"/>
    </location>
</feature>
<dbReference type="GO" id="GO:0005886">
    <property type="term" value="C:plasma membrane"/>
    <property type="evidence" value="ECO:0007669"/>
    <property type="project" value="TreeGrafter"/>
</dbReference>
<dbReference type="InterPro" id="IPR020846">
    <property type="entry name" value="MFS_dom"/>
</dbReference>
<dbReference type="Pfam" id="PF07690">
    <property type="entry name" value="MFS_1"/>
    <property type="match status" value="1"/>
</dbReference>
<evidence type="ECO:0000256" key="3">
    <source>
        <dbReference type="ARBA" id="ARBA00022989"/>
    </source>
</evidence>
<dbReference type="EMBL" id="KV419425">
    <property type="protein sequence ID" value="KZS89814.1"/>
    <property type="molecule type" value="Genomic_DNA"/>
</dbReference>
<sequence length="473" mass="50974">MSSVQDLPVSETTPLLAGSNQDSADAVYERFSFRRKQTILAIVSACGLLTYFTSSSFTPTIPQIAHDLETTGSIVNISVGIFVFFAAFGSLFWSRYSGYYGRQPIYVISLPIYFLASIGVAACRNVPELMIFRALQAFGSCAFQSVGAGTISDIFRLDQRGRALGIFYGLGLSGPALAPVISGMVAERFSWRVMQASLGVVGLIALVFVLIFLPETSHPGVRGIDLAEAKIENGHKGVRKFVFLNPLSALALMRSPVLLFSTMGAACAFMGDFIILIPLAYSLGKRYGIENHAVVGALFLPSGLGNTVGAPLAGWVSDHTIMKWREYRGGKWIPEDRLRASWHGALFLVPLSTLGMGLAIQFLDGMVGLSINLVLLFIHGVGMSLVFAPCSTYSVDVMHDRSAEVVAANVAVRNVFAALAVVIALPSIETYGILFTNTMASILGWMGFAFIAICIRYGPQMRAWSSISHTDAS</sequence>
<dbReference type="PANTHER" id="PTHR23502">
    <property type="entry name" value="MAJOR FACILITATOR SUPERFAMILY"/>
    <property type="match status" value="1"/>
</dbReference>
<dbReference type="PROSITE" id="PS50850">
    <property type="entry name" value="MFS"/>
    <property type="match status" value="1"/>
</dbReference>
<evidence type="ECO:0000313" key="7">
    <source>
        <dbReference type="EMBL" id="KZS89814.1"/>
    </source>
</evidence>
<feature type="transmembrane region" description="Helical" evidence="5">
    <location>
        <begin position="134"/>
        <end position="151"/>
    </location>
</feature>
<feature type="transmembrane region" description="Helical" evidence="5">
    <location>
        <begin position="293"/>
        <end position="317"/>
    </location>
</feature>
<comment type="subcellular location">
    <subcellularLocation>
        <location evidence="1">Membrane</location>
        <topology evidence="1">Multi-pass membrane protein</topology>
    </subcellularLocation>
</comment>
<keyword evidence="4 5" id="KW-0472">Membrane</keyword>
<feature type="transmembrane region" description="Helical" evidence="5">
    <location>
        <begin position="257"/>
        <end position="281"/>
    </location>
</feature>
<protein>
    <submittedName>
        <fullName evidence="7">MFS general substrate transporter</fullName>
    </submittedName>
</protein>
<evidence type="ECO:0000256" key="5">
    <source>
        <dbReference type="SAM" id="Phobius"/>
    </source>
</evidence>
<organism evidence="7 8">
    <name type="scientific">Sistotremastrum niveocremeum HHB9708</name>
    <dbReference type="NCBI Taxonomy" id="1314777"/>
    <lineage>
        <taxon>Eukaryota</taxon>
        <taxon>Fungi</taxon>
        <taxon>Dikarya</taxon>
        <taxon>Basidiomycota</taxon>
        <taxon>Agaricomycotina</taxon>
        <taxon>Agaricomycetes</taxon>
        <taxon>Sistotremastrales</taxon>
        <taxon>Sistotremastraceae</taxon>
        <taxon>Sertulicium</taxon>
        <taxon>Sertulicium niveocremeum</taxon>
    </lineage>
</organism>
<reference evidence="7 8" key="1">
    <citation type="journal article" date="2016" name="Mol. Biol. Evol.">
        <title>Comparative Genomics of Early-Diverging Mushroom-Forming Fungi Provides Insights into the Origins of Lignocellulose Decay Capabilities.</title>
        <authorList>
            <person name="Nagy L.G."/>
            <person name="Riley R."/>
            <person name="Tritt A."/>
            <person name="Adam C."/>
            <person name="Daum C."/>
            <person name="Floudas D."/>
            <person name="Sun H."/>
            <person name="Yadav J.S."/>
            <person name="Pangilinan J."/>
            <person name="Larsson K.H."/>
            <person name="Matsuura K."/>
            <person name="Barry K."/>
            <person name="Labutti K."/>
            <person name="Kuo R."/>
            <person name="Ohm R.A."/>
            <person name="Bhattacharya S.S."/>
            <person name="Shirouzu T."/>
            <person name="Yoshinaga Y."/>
            <person name="Martin F.M."/>
            <person name="Grigoriev I.V."/>
            <person name="Hibbett D.S."/>
        </authorList>
    </citation>
    <scope>NUCLEOTIDE SEQUENCE [LARGE SCALE GENOMIC DNA]</scope>
    <source>
        <strain evidence="7 8">HHB9708</strain>
    </source>
</reference>
<name>A0A164QN81_9AGAM</name>
<dbReference type="AlphaFoldDB" id="A0A164QN81"/>
<dbReference type="InterPro" id="IPR011701">
    <property type="entry name" value="MFS"/>
</dbReference>
<dbReference type="GO" id="GO:0022857">
    <property type="term" value="F:transmembrane transporter activity"/>
    <property type="evidence" value="ECO:0007669"/>
    <property type="project" value="InterPro"/>
</dbReference>
<feature type="transmembrane region" description="Helical" evidence="5">
    <location>
        <begin position="105"/>
        <end position="122"/>
    </location>
</feature>
<evidence type="ECO:0000256" key="4">
    <source>
        <dbReference type="ARBA" id="ARBA00023136"/>
    </source>
</evidence>
<dbReference type="Proteomes" id="UP000076722">
    <property type="component" value="Unassembled WGS sequence"/>
</dbReference>
<dbReference type="SUPFAM" id="SSF103473">
    <property type="entry name" value="MFS general substrate transporter"/>
    <property type="match status" value="1"/>
</dbReference>
<feature type="transmembrane region" description="Helical" evidence="5">
    <location>
        <begin position="338"/>
        <end position="363"/>
    </location>
</feature>
<evidence type="ECO:0000256" key="2">
    <source>
        <dbReference type="ARBA" id="ARBA00022692"/>
    </source>
</evidence>
<keyword evidence="8" id="KW-1185">Reference proteome</keyword>
<proteinExistence type="predicted"/>
<feature type="transmembrane region" description="Helical" evidence="5">
    <location>
        <begin position="163"/>
        <end position="181"/>
    </location>
</feature>
<accession>A0A164QN81</accession>
<feature type="domain" description="Major facilitator superfamily (MFS) profile" evidence="6">
    <location>
        <begin position="39"/>
        <end position="456"/>
    </location>
</feature>
<evidence type="ECO:0000256" key="1">
    <source>
        <dbReference type="ARBA" id="ARBA00004141"/>
    </source>
</evidence>
<feature type="transmembrane region" description="Helical" evidence="5">
    <location>
        <begin position="38"/>
        <end position="54"/>
    </location>
</feature>
<feature type="transmembrane region" description="Helical" evidence="5">
    <location>
        <begin position="193"/>
        <end position="213"/>
    </location>
</feature>
<gene>
    <name evidence="7" type="ORF">SISNIDRAFT_488978</name>
</gene>
<feature type="transmembrane region" description="Helical" evidence="5">
    <location>
        <begin position="74"/>
        <end position="93"/>
    </location>
</feature>
<keyword evidence="2 5" id="KW-0812">Transmembrane</keyword>
<dbReference type="PANTHER" id="PTHR23502:SF64">
    <property type="entry name" value="TRANSPORTER, PUTATIVE (AFU_ORTHOLOGUE AFUA_3G11760)-RELATED"/>
    <property type="match status" value="1"/>
</dbReference>
<dbReference type="OrthoDB" id="3066029at2759"/>
<feature type="transmembrane region" description="Helical" evidence="5">
    <location>
        <begin position="431"/>
        <end position="455"/>
    </location>
</feature>
<dbReference type="STRING" id="1314777.A0A164QN81"/>
<dbReference type="Gene3D" id="1.20.1250.20">
    <property type="entry name" value="MFS general substrate transporter like domains"/>
    <property type="match status" value="1"/>
</dbReference>
<dbReference type="InterPro" id="IPR036259">
    <property type="entry name" value="MFS_trans_sf"/>
</dbReference>
<evidence type="ECO:0000313" key="8">
    <source>
        <dbReference type="Proteomes" id="UP000076722"/>
    </source>
</evidence>